<gene>
    <name evidence="2" type="ORF">GCM10017584_02260</name>
</gene>
<dbReference type="Proteomes" id="UP001142372">
    <property type="component" value="Unassembled WGS sequence"/>
</dbReference>
<reference evidence="2" key="2">
    <citation type="submission" date="2023-01" db="EMBL/GenBank/DDBJ databases">
        <authorList>
            <person name="Sun Q."/>
            <person name="Evtushenko L."/>
        </authorList>
    </citation>
    <scope>NUCLEOTIDE SEQUENCE</scope>
    <source>
        <strain evidence="2">VKM Ac-1401</strain>
    </source>
</reference>
<accession>A0A9W6LXZ1</accession>
<feature type="region of interest" description="Disordered" evidence="1">
    <location>
        <begin position="90"/>
        <end position="109"/>
    </location>
</feature>
<organism evidence="2 3">
    <name type="scientific">Leifsonia poae</name>
    <dbReference type="NCBI Taxonomy" id="110933"/>
    <lineage>
        <taxon>Bacteria</taxon>
        <taxon>Bacillati</taxon>
        <taxon>Actinomycetota</taxon>
        <taxon>Actinomycetes</taxon>
        <taxon>Micrococcales</taxon>
        <taxon>Microbacteriaceae</taxon>
        <taxon>Leifsonia</taxon>
    </lineage>
</organism>
<evidence type="ECO:0008006" key="4">
    <source>
        <dbReference type="Google" id="ProtNLM"/>
    </source>
</evidence>
<dbReference type="AlphaFoldDB" id="A0A9W6LXZ1"/>
<dbReference type="EMBL" id="BSEN01000001">
    <property type="protein sequence ID" value="GLJ74653.1"/>
    <property type="molecule type" value="Genomic_DNA"/>
</dbReference>
<reference evidence="2" key="1">
    <citation type="journal article" date="2014" name="Int. J. Syst. Evol. Microbiol.">
        <title>Complete genome sequence of Corynebacterium casei LMG S-19264T (=DSM 44701T), isolated from a smear-ripened cheese.</title>
        <authorList>
            <consortium name="US DOE Joint Genome Institute (JGI-PGF)"/>
            <person name="Walter F."/>
            <person name="Albersmeier A."/>
            <person name="Kalinowski J."/>
            <person name="Ruckert C."/>
        </authorList>
    </citation>
    <scope>NUCLEOTIDE SEQUENCE</scope>
    <source>
        <strain evidence="2">VKM Ac-1401</strain>
    </source>
</reference>
<dbReference type="Pfam" id="PF14100">
    <property type="entry name" value="DUF6807"/>
    <property type="match status" value="1"/>
</dbReference>
<comment type="caution">
    <text evidence="2">The sequence shown here is derived from an EMBL/GenBank/DDBJ whole genome shotgun (WGS) entry which is preliminary data.</text>
</comment>
<dbReference type="InterPro" id="IPR029475">
    <property type="entry name" value="DUF6807"/>
</dbReference>
<proteinExistence type="predicted"/>
<dbReference type="RefSeq" id="WP_271175357.1">
    <property type="nucleotide sequence ID" value="NZ_BAAAJO010000001.1"/>
</dbReference>
<sequence length="287" mass="30242">MALTVVEQAEGFDLRLGADTVGRYVSRPQTAGLESPRPYLHPLLTAGGIAITDFRPEDHRWHHGLSLAVPTVNGSNLWGGGSWDRAAGGYLEKGDNGSQRTDDATVNPLGDGLSSRVTWLGADGGVLAVEERSLTVAEVGTGGGWTLDWSSRVRASTPLRLGSPAAHGRTGAGYGGLFLRAAPAFRGARARTDRASSRAADELLGATARWLALTRSDGAATVVLGTRHDATWFVRSEEYPGFGPAPFFAREVALGPGEELELAVRLFAVDGEPDDDEIDRVLAASGP</sequence>
<protein>
    <recommendedName>
        <fullName evidence="4">Oxidoreductase</fullName>
    </recommendedName>
</protein>
<evidence type="ECO:0000256" key="1">
    <source>
        <dbReference type="SAM" id="MobiDB-lite"/>
    </source>
</evidence>
<feature type="compositionally biased region" description="Basic and acidic residues" evidence="1">
    <location>
        <begin position="92"/>
        <end position="103"/>
    </location>
</feature>
<keyword evidence="3" id="KW-1185">Reference proteome</keyword>
<evidence type="ECO:0000313" key="2">
    <source>
        <dbReference type="EMBL" id="GLJ74653.1"/>
    </source>
</evidence>
<evidence type="ECO:0000313" key="3">
    <source>
        <dbReference type="Proteomes" id="UP001142372"/>
    </source>
</evidence>
<name>A0A9W6LXZ1_9MICO</name>